<evidence type="ECO:0000313" key="1">
    <source>
        <dbReference type="EMBL" id="KAG5609497.1"/>
    </source>
</evidence>
<accession>A0A9J5Z9E8</accession>
<dbReference type="AlphaFoldDB" id="A0A9J5Z9E8"/>
<name>A0A9J5Z9E8_SOLCO</name>
<evidence type="ECO:0000313" key="2">
    <source>
        <dbReference type="Proteomes" id="UP000824120"/>
    </source>
</evidence>
<keyword evidence="2" id="KW-1185">Reference proteome</keyword>
<comment type="caution">
    <text evidence="1">The sequence shown here is derived from an EMBL/GenBank/DDBJ whole genome shotgun (WGS) entry which is preliminary data.</text>
</comment>
<dbReference type="Proteomes" id="UP000824120">
    <property type="component" value="Chromosome 4"/>
</dbReference>
<reference evidence="1 2" key="1">
    <citation type="submission" date="2020-09" db="EMBL/GenBank/DDBJ databases">
        <title>De no assembly of potato wild relative species, Solanum commersonii.</title>
        <authorList>
            <person name="Cho K."/>
        </authorList>
    </citation>
    <scope>NUCLEOTIDE SEQUENCE [LARGE SCALE GENOMIC DNA]</scope>
    <source>
        <strain evidence="1">LZ3.2</strain>
        <tissue evidence="1">Leaf</tissue>
    </source>
</reference>
<proteinExistence type="predicted"/>
<sequence>MPIDEISLPGKLEELRCLKGLRKGQTTKNLGSFFHKHIHESLNRPNCEGMGETRGAIVSASTIENVVRN</sequence>
<dbReference type="EMBL" id="JACXVP010000004">
    <property type="protein sequence ID" value="KAG5609497.1"/>
    <property type="molecule type" value="Genomic_DNA"/>
</dbReference>
<organism evidence="1 2">
    <name type="scientific">Solanum commersonii</name>
    <name type="common">Commerson's wild potato</name>
    <name type="synonym">Commerson's nightshade</name>
    <dbReference type="NCBI Taxonomy" id="4109"/>
    <lineage>
        <taxon>Eukaryota</taxon>
        <taxon>Viridiplantae</taxon>
        <taxon>Streptophyta</taxon>
        <taxon>Embryophyta</taxon>
        <taxon>Tracheophyta</taxon>
        <taxon>Spermatophyta</taxon>
        <taxon>Magnoliopsida</taxon>
        <taxon>eudicotyledons</taxon>
        <taxon>Gunneridae</taxon>
        <taxon>Pentapetalae</taxon>
        <taxon>asterids</taxon>
        <taxon>lamiids</taxon>
        <taxon>Solanales</taxon>
        <taxon>Solanaceae</taxon>
        <taxon>Solanoideae</taxon>
        <taxon>Solaneae</taxon>
        <taxon>Solanum</taxon>
    </lineage>
</organism>
<gene>
    <name evidence="1" type="ORF">H5410_020778</name>
</gene>
<protein>
    <submittedName>
        <fullName evidence="1">Uncharacterized protein</fullName>
    </submittedName>
</protein>